<keyword evidence="2" id="KW-0732">Signal</keyword>
<dbReference type="Proteomes" id="UP000245539">
    <property type="component" value="Unassembled WGS sequence"/>
</dbReference>
<dbReference type="OrthoDB" id="5624749at2"/>
<feature type="transmembrane region" description="Helical" evidence="1">
    <location>
        <begin position="146"/>
        <end position="167"/>
    </location>
</feature>
<keyword evidence="1" id="KW-0472">Membrane</keyword>
<feature type="transmembrane region" description="Helical" evidence="1">
    <location>
        <begin position="112"/>
        <end position="134"/>
    </location>
</feature>
<sequence>MTKQMMARLTLVLCCLLPVVSFAAGTNFFIQGLSHPLMVPAHLIVTFSLGLLLGQQGWKHMGIVLPFFILVIGASLVMTRHYNPSWNSEAILLPLAAITGVLVILKLQLHWIITVVLAAAAAVVIGLDSAVPMIPGLQARKIYASLAGSGLTVFGLLLVISVIAWSLRNLLQGIVLRVLGAWATAGAVLVLTLLLANTTAA</sequence>
<evidence type="ECO:0000313" key="4">
    <source>
        <dbReference type="Proteomes" id="UP000245539"/>
    </source>
</evidence>
<reference evidence="3 4" key="1">
    <citation type="submission" date="2018-05" db="EMBL/GenBank/DDBJ databases">
        <title>Leucothrix arctica sp. nov., isolated from Arctic seawater.</title>
        <authorList>
            <person name="Choi A."/>
            <person name="Baek K."/>
        </authorList>
    </citation>
    <scope>NUCLEOTIDE SEQUENCE [LARGE SCALE GENOMIC DNA]</scope>
    <source>
        <strain evidence="3 4">JCM 18388</strain>
    </source>
</reference>
<feature type="transmembrane region" description="Helical" evidence="1">
    <location>
        <begin position="61"/>
        <end position="79"/>
    </location>
</feature>
<dbReference type="InterPro" id="IPR007038">
    <property type="entry name" value="HupE_UreJ"/>
</dbReference>
<name>A0A317CHC5_9GAMM</name>
<comment type="caution">
    <text evidence="3">The sequence shown here is derived from an EMBL/GenBank/DDBJ whole genome shotgun (WGS) entry which is preliminary data.</text>
</comment>
<feature type="transmembrane region" description="Helical" evidence="1">
    <location>
        <begin position="33"/>
        <end position="54"/>
    </location>
</feature>
<feature type="transmembrane region" description="Helical" evidence="1">
    <location>
        <begin position="85"/>
        <end position="105"/>
    </location>
</feature>
<feature type="transmembrane region" description="Helical" evidence="1">
    <location>
        <begin position="174"/>
        <end position="196"/>
    </location>
</feature>
<organism evidence="3 4">
    <name type="scientific">Leucothrix pacifica</name>
    <dbReference type="NCBI Taxonomy" id="1247513"/>
    <lineage>
        <taxon>Bacteria</taxon>
        <taxon>Pseudomonadati</taxon>
        <taxon>Pseudomonadota</taxon>
        <taxon>Gammaproteobacteria</taxon>
        <taxon>Thiotrichales</taxon>
        <taxon>Thiotrichaceae</taxon>
        <taxon>Leucothrix</taxon>
    </lineage>
</organism>
<keyword evidence="4" id="KW-1185">Reference proteome</keyword>
<feature type="chain" id="PRO_5016395638" evidence="2">
    <location>
        <begin position="24"/>
        <end position="201"/>
    </location>
</feature>
<dbReference type="RefSeq" id="WP_109837408.1">
    <property type="nucleotide sequence ID" value="NZ_QGKM01000022.1"/>
</dbReference>
<gene>
    <name evidence="3" type="ORF">DKW60_09445</name>
</gene>
<keyword evidence="1" id="KW-1133">Transmembrane helix</keyword>
<dbReference type="EMBL" id="QGKM01000022">
    <property type="protein sequence ID" value="PWQ97807.1"/>
    <property type="molecule type" value="Genomic_DNA"/>
</dbReference>
<protein>
    <submittedName>
        <fullName evidence="3">Uncharacterized protein</fullName>
    </submittedName>
</protein>
<dbReference type="Pfam" id="PF04955">
    <property type="entry name" value="HupE_UreJ"/>
    <property type="match status" value="1"/>
</dbReference>
<evidence type="ECO:0000313" key="3">
    <source>
        <dbReference type="EMBL" id="PWQ97807.1"/>
    </source>
</evidence>
<accession>A0A317CHC5</accession>
<proteinExistence type="predicted"/>
<feature type="signal peptide" evidence="2">
    <location>
        <begin position="1"/>
        <end position="23"/>
    </location>
</feature>
<keyword evidence="1" id="KW-0812">Transmembrane</keyword>
<evidence type="ECO:0000256" key="1">
    <source>
        <dbReference type="SAM" id="Phobius"/>
    </source>
</evidence>
<evidence type="ECO:0000256" key="2">
    <source>
        <dbReference type="SAM" id="SignalP"/>
    </source>
</evidence>
<dbReference type="AlphaFoldDB" id="A0A317CHC5"/>